<gene>
    <name evidence="9" type="ORF">WN51_01077</name>
</gene>
<reference evidence="9 10" key="1">
    <citation type="submission" date="2015-07" db="EMBL/GenBank/DDBJ databases">
        <title>The genome of Melipona quadrifasciata.</title>
        <authorList>
            <person name="Pan H."/>
            <person name="Kapheim K."/>
        </authorList>
    </citation>
    <scope>NUCLEOTIDE SEQUENCE [LARGE SCALE GENOMIC DNA]</scope>
    <source>
        <strain evidence="9">0111107301</strain>
        <tissue evidence="9">Whole body</tissue>
    </source>
</reference>
<dbReference type="EMBL" id="KQ435824">
    <property type="protein sequence ID" value="KOX72215.1"/>
    <property type="molecule type" value="Genomic_DNA"/>
</dbReference>
<dbReference type="Proteomes" id="UP000053105">
    <property type="component" value="Unassembled WGS sequence"/>
</dbReference>
<name>A0A0M8ZVX1_9HYME</name>
<keyword evidence="7" id="KW-0472">Membrane</keyword>
<keyword evidence="5" id="KW-1133">Transmembrane helix</keyword>
<dbReference type="STRING" id="166423.A0A0M8ZVX1"/>
<dbReference type="AlphaFoldDB" id="A0A0M8ZVX1"/>
<dbReference type="GO" id="GO:0051082">
    <property type="term" value="F:unfolded protein binding"/>
    <property type="evidence" value="ECO:0007669"/>
    <property type="project" value="TreeGrafter"/>
</dbReference>
<dbReference type="PANTHER" id="PTHR33968:SF1">
    <property type="entry name" value="PROTEIN PET100 HOMOLOG, MITOCHONDRIAL"/>
    <property type="match status" value="1"/>
</dbReference>
<evidence type="ECO:0000256" key="6">
    <source>
        <dbReference type="ARBA" id="ARBA00023128"/>
    </source>
</evidence>
<evidence type="ECO:0000256" key="4">
    <source>
        <dbReference type="ARBA" id="ARBA00022946"/>
    </source>
</evidence>
<protein>
    <submittedName>
        <fullName evidence="9">Uncharacterized protein</fullName>
    </submittedName>
</protein>
<accession>A0A0M8ZVX1</accession>
<evidence type="ECO:0000256" key="7">
    <source>
        <dbReference type="ARBA" id="ARBA00023136"/>
    </source>
</evidence>
<dbReference type="PANTHER" id="PTHR33968">
    <property type="entry name" value="PROTEIN PET100 HOMOLOG, MITOCHONDRIAL"/>
    <property type="match status" value="1"/>
</dbReference>
<evidence type="ECO:0000313" key="10">
    <source>
        <dbReference type="Proteomes" id="UP000053105"/>
    </source>
</evidence>
<comment type="subcellular location">
    <subcellularLocation>
        <location evidence="1">Membrane</location>
        <topology evidence="1">Single-pass membrane protein</topology>
    </subcellularLocation>
    <subcellularLocation>
        <location evidence="2">Mitochondrion membrane</location>
    </subcellularLocation>
</comment>
<evidence type="ECO:0000256" key="2">
    <source>
        <dbReference type="ARBA" id="ARBA00004325"/>
    </source>
</evidence>
<evidence type="ECO:0000313" key="9">
    <source>
        <dbReference type="EMBL" id="KOX72215.1"/>
    </source>
</evidence>
<evidence type="ECO:0000256" key="1">
    <source>
        <dbReference type="ARBA" id="ARBA00004167"/>
    </source>
</evidence>
<evidence type="ECO:0000256" key="8">
    <source>
        <dbReference type="ARBA" id="ARBA00038077"/>
    </source>
</evidence>
<dbReference type="GO" id="GO:0033617">
    <property type="term" value="P:mitochondrial respiratory chain complex IV assembly"/>
    <property type="evidence" value="ECO:0007669"/>
    <property type="project" value="InterPro"/>
</dbReference>
<proteinExistence type="inferred from homology"/>
<dbReference type="Pfam" id="PF09803">
    <property type="entry name" value="Pet100"/>
    <property type="match status" value="1"/>
</dbReference>
<keyword evidence="4" id="KW-0809">Transit peptide</keyword>
<dbReference type="OrthoDB" id="18175at2759"/>
<comment type="similarity">
    <text evidence="8">Belongs to the PET100 family.</text>
</comment>
<evidence type="ECO:0000256" key="5">
    <source>
        <dbReference type="ARBA" id="ARBA00022989"/>
    </source>
</evidence>
<dbReference type="InterPro" id="IPR018625">
    <property type="entry name" value="Pet100"/>
</dbReference>
<organism evidence="9 10">
    <name type="scientific">Melipona quadrifasciata</name>
    <dbReference type="NCBI Taxonomy" id="166423"/>
    <lineage>
        <taxon>Eukaryota</taxon>
        <taxon>Metazoa</taxon>
        <taxon>Ecdysozoa</taxon>
        <taxon>Arthropoda</taxon>
        <taxon>Hexapoda</taxon>
        <taxon>Insecta</taxon>
        <taxon>Pterygota</taxon>
        <taxon>Neoptera</taxon>
        <taxon>Endopterygota</taxon>
        <taxon>Hymenoptera</taxon>
        <taxon>Apocrita</taxon>
        <taxon>Aculeata</taxon>
        <taxon>Apoidea</taxon>
        <taxon>Anthophila</taxon>
        <taxon>Apidae</taxon>
        <taxon>Melipona</taxon>
    </lineage>
</organism>
<keyword evidence="3" id="KW-0812">Transmembrane</keyword>
<evidence type="ECO:0000256" key="3">
    <source>
        <dbReference type="ARBA" id="ARBA00022692"/>
    </source>
</evidence>
<keyword evidence="10" id="KW-1185">Reference proteome</keyword>
<sequence>MGNWQMEIGRMMSYILFPIGIYYYFNQSENIEEWIQNEKKKFNTLTQEEHNELVNFIEEYNKKREFRRITEMETQYNEVN</sequence>
<keyword evidence="6" id="KW-0496">Mitochondrion</keyword>
<dbReference type="GO" id="GO:0005743">
    <property type="term" value="C:mitochondrial inner membrane"/>
    <property type="evidence" value="ECO:0007669"/>
    <property type="project" value="TreeGrafter"/>
</dbReference>